<evidence type="ECO:0000256" key="7">
    <source>
        <dbReference type="ARBA" id="ARBA00022970"/>
    </source>
</evidence>
<keyword evidence="5" id="KW-0812">Transmembrane</keyword>
<dbReference type="InterPro" id="IPR007049">
    <property type="entry name" value="Carb-sel_porin_OprB"/>
</dbReference>
<keyword evidence="11" id="KW-0472">Membrane</keyword>
<name>A0ABX6IRA4_9CHLA</name>
<evidence type="ECO:0000256" key="9">
    <source>
        <dbReference type="ARBA" id="ARBA00023065"/>
    </source>
</evidence>
<keyword evidence="10 14" id="KW-0626">Porin</keyword>
<sequence>MGKDLFEVSVSFRSVLLTALFSLFCMNSTQAAHHHYHRYNDKLHRQNHKKDFSSQECPQREWFNPYSHSSDPIPLSEQRGLLAPVCDLISACPCLNGVSIRNIKQVLKNSAGTQIALDWSILPQWFNPRTSRASKLSIRDAGYSLPQPLIAAESPCLQTCFNPSAAITIYDSSYGKGVFQVSYTLVRYWRETADRVGQTLMLAGSINDYPSRQNIFSQFTFSQTFPNEKANLTIGQYSLYSIDGTLYNNDQQLGFISYALSQNPTATYSSGSLGAYLQISPTESSRLEVGFQDAYNISGSSIKWNNLTKNKYNFHGYASWAPHCCLGPGQYSVLLYVTRQVPEQMFQTMGWSVNAGQYISSKCYIFGRYSGVTGDVTPINRTYSFGMVSANIFNRNPQDLFGIACAFNNIHASASPNAQRKYETVIEGFATIGCGPYLSFAPDFQLYLYPALRPGKQTARVYSVRANLAI</sequence>
<keyword evidence="12 14" id="KW-0998">Cell outer membrane</keyword>
<keyword evidence="9 14" id="KW-0406">Ion transport</keyword>
<evidence type="ECO:0000256" key="1">
    <source>
        <dbReference type="ARBA" id="ARBA00004571"/>
    </source>
</evidence>
<dbReference type="Proteomes" id="UP000512184">
    <property type="component" value="Chromosome"/>
</dbReference>
<comment type="function">
    <text evidence="13 14">Facilitates L-arginine uptake, as part of the AaxABC system. The arginine uptake by the bacterium in the macrophage may be a virulence factor against the host innate immune response.</text>
</comment>
<dbReference type="Pfam" id="PF04966">
    <property type="entry name" value="OprB"/>
    <property type="match status" value="1"/>
</dbReference>
<evidence type="ECO:0000256" key="10">
    <source>
        <dbReference type="ARBA" id="ARBA00023114"/>
    </source>
</evidence>
<gene>
    <name evidence="15" type="primary">hypothetical protein</name>
    <name evidence="15" type="ORF">Chls_700</name>
</gene>
<evidence type="ECO:0000256" key="14">
    <source>
        <dbReference type="RuleBase" id="RU363072"/>
    </source>
</evidence>
<feature type="chain" id="PRO_5044996088" description="Porin" evidence="14">
    <location>
        <begin position="32"/>
        <end position="470"/>
    </location>
</feature>
<keyword evidence="8 14" id="KW-0843">Virulence</keyword>
<dbReference type="EMBL" id="CP035278">
    <property type="protein sequence ID" value="QHP83575.1"/>
    <property type="molecule type" value="Genomic_DNA"/>
</dbReference>
<comment type="similarity">
    <text evidence="2 14">Belongs to the OprB family.</text>
</comment>
<evidence type="ECO:0000256" key="12">
    <source>
        <dbReference type="ARBA" id="ARBA00023237"/>
    </source>
</evidence>
<evidence type="ECO:0000256" key="13">
    <source>
        <dbReference type="ARBA" id="ARBA00024946"/>
    </source>
</evidence>
<evidence type="ECO:0000256" key="5">
    <source>
        <dbReference type="ARBA" id="ARBA00022692"/>
    </source>
</evidence>
<dbReference type="Gene3D" id="2.40.160.180">
    <property type="entry name" value="Carbohydrate-selective porin OprB"/>
    <property type="match status" value="1"/>
</dbReference>
<accession>A0ABX6IRA4</accession>
<comment type="subcellular location">
    <subcellularLocation>
        <location evidence="1 14">Cell outer membrane</location>
        <topology evidence="1 14">Multi-pass membrane protein</topology>
    </subcellularLocation>
</comment>
<evidence type="ECO:0000256" key="6">
    <source>
        <dbReference type="ARBA" id="ARBA00022729"/>
    </source>
</evidence>
<dbReference type="InterPro" id="IPR038673">
    <property type="entry name" value="OprB_sf"/>
</dbReference>
<evidence type="ECO:0000256" key="4">
    <source>
        <dbReference type="ARBA" id="ARBA00022452"/>
    </source>
</evidence>
<reference evidence="15" key="1">
    <citation type="submission" date="2019-01" db="EMBL/GenBank/DDBJ databases">
        <title>Whole genome sequencing and annotation enables comparative genome analysis that reveals unique features of the Chlamydia suis R19 Genome.</title>
        <authorList>
            <person name="Dimond Z.E."/>
        </authorList>
    </citation>
    <scope>NUCLEOTIDE SEQUENCE [LARGE SCALE GENOMIC DNA]</scope>
    <source>
        <strain evidence="15">R19</strain>
    </source>
</reference>
<keyword evidence="3 14" id="KW-0813">Transport</keyword>
<evidence type="ECO:0000256" key="3">
    <source>
        <dbReference type="ARBA" id="ARBA00022448"/>
    </source>
</evidence>
<evidence type="ECO:0000256" key="2">
    <source>
        <dbReference type="ARBA" id="ARBA00008769"/>
    </source>
</evidence>
<evidence type="ECO:0000256" key="8">
    <source>
        <dbReference type="ARBA" id="ARBA00023026"/>
    </source>
</evidence>
<proteinExistence type="inferred from homology"/>
<keyword evidence="7 14" id="KW-0029">Amino-acid transport</keyword>
<evidence type="ECO:0000256" key="11">
    <source>
        <dbReference type="ARBA" id="ARBA00023136"/>
    </source>
</evidence>
<keyword evidence="6 14" id="KW-0732">Signal</keyword>
<protein>
    <recommendedName>
        <fullName evidence="14">Porin</fullName>
    </recommendedName>
</protein>
<evidence type="ECO:0000313" key="16">
    <source>
        <dbReference type="Proteomes" id="UP000512184"/>
    </source>
</evidence>
<keyword evidence="4 14" id="KW-1134">Transmembrane beta strand</keyword>
<feature type="signal peptide" evidence="14">
    <location>
        <begin position="1"/>
        <end position="31"/>
    </location>
</feature>
<organism evidence="15 16">
    <name type="scientific">Chlamydia suis</name>
    <dbReference type="NCBI Taxonomy" id="83559"/>
    <lineage>
        <taxon>Bacteria</taxon>
        <taxon>Pseudomonadati</taxon>
        <taxon>Chlamydiota</taxon>
        <taxon>Chlamydiia</taxon>
        <taxon>Chlamydiales</taxon>
        <taxon>Chlamydiaceae</taxon>
        <taxon>Chlamydia/Chlamydophila group</taxon>
        <taxon>Chlamydia</taxon>
    </lineage>
</organism>
<keyword evidence="16" id="KW-1185">Reference proteome</keyword>
<evidence type="ECO:0000313" key="15">
    <source>
        <dbReference type="EMBL" id="QHP83575.1"/>
    </source>
</evidence>